<comment type="caution">
    <text evidence="7">The sequence shown here is derived from an EMBL/GenBank/DDBJ whole genome shotgun (WGS) entry which is preliminary data.</text>
</comment>
<organism evidence="7 8">
    <name type="scientific">Pichia californica</name>
    <dbReference type="NCBI Taxonomy" id="460514"/>
    <lineage>
        <taxon>Eukaryota</taxon>
        <taxon>Fungi</taxon>
        <taxon>Dikarya</taxon>
        <taxon>Ascomycota</taxon>
        <taxon>Saccharomycotina</taxon>
        <taxon>Pichiomycetes</taxon>
        <taxon>Pichiales</taxon>
        <taxon>Pichiaceae</taxon>
        <taxon>Pichia</taxon>
    </lineage>
</organism>
<keyword evidence="4 5" id="KW-0472">Membrane</keyword>
<evidence type="ECO:0000256" key="5">
    <source>
        <dbReference type="SAM" id="Phobius"/>
    </source>
</evidence>
<feature type="transmembrane region" description="Helical" evidence="5">
    <location>
        <begin position="399"/>
        <end position="418"/>
    </location>
</feature>
<feature type="non-terminal residue" evidence="7">
    <location>
        <position position="1"/>
    </location>
</feature>
<evidence type="ECO:0000313" key="8">
    <source>
        <dbReference type="Proteomes" id="UP000697127"/>
    </source>
</evidence>
<comment type="subcellular location">
    <subcellularLocation>
        <location evidence="1">Membrane</location>
        <topology evidence="1">Multi-pass membrane protein</topology>
    </subcellularLocation>
</comment>
<feature type="transmembrane region" description="Helical" evidence="5">
    <location>
        <begin position="308"/>
        <end position="328"/>
    </location>
</feature>
<dbReference type="PANTHER" id="PTHR11132">
    <property type="entry name" value="SOLUTE CARRIER FAMILY 35"/>
    <property type="match status" value="1"/>
</dbReference>
<evidence type="ECO:0000256" key="1">
    <source>
        <dbReference type="ARBA" id="ARBA00004141"/>
    </source>
</evidence>
<evidence type="ECO:0000313" key="7">
    <source>
        <dbReference type="EMBL" id="KAG0686681.1"/>
    </source>
</evidence>
<dbReference type="AlphaFoldDB" id="A0A9P6WGZ7"/>
<dbReference type="Pfam" id="PF03151">
    <property type="entry name" value="TPT"/>
    <property type="match status" value="1"/>
</dbReference>
<feature type="domain" description="Sugar phosphate transporter" evidence="6">
    <location>
        <begin position="276"/>
        <end position="416"/>
    </location>
</feature>
<accession>A0A9P6WGZ7</accession>
<evidence type="ECO:0000256" key="2">
    <source>
        <dbReference type="ARBA" id="ARBA00022692"/>
    </source>
</evidence>
<sequence length="453" mass="51546">NISFENDENNKIGGILYRLNQRYPHMNITITSILLWYTFSMSISVYNRWMFSAEKLNFKYPIIITSFHQLILTILAIFTLFLFPSFRLSRVDYTKLPNKESNDNESNTRNIEIDNSQITYTMPIKEYITSILPCSVASAGDIGLGNTSFRFISLSLYTMVKTSALIFVLLWGVFFKLEQLTLRILTIVGIMSFGVSMMVWGQKDGSDTVKKAINIASDKVNQSNIGNSDGKSLLQISDINSGTKINQLLKRISDEIKNTTELKSSHLIFIGVSLVLISACMSGLRWALTQIMLKKNKRTKNPILTMLYISPGMCIFLFLVGIIVEGLGNFINADLWEVKGIGLTIILILIPGFLAFFMTLSEYVLLQHASLLTLSIAGIFKELLTIFVSWVIFDDKLSFINIIGLVITFADIIWYNIYRFQQNTEMSKCDRNINDEFDNEFVDIELNNINVHE</sequence>
<dbReference type="Proteomes" id="UP000697127">
    <property type="component" value="Unassembled WGS sequence"/>
</dbReference>
<feature type="transmembrane region" description="Helical" evidence="5">
    <location>
        <begin position="371"/>
        <end position="393"/>
    </location>
</feature>
<name>A0A9P6WGZ7_9ASCO</name>
<reference evidence="7" key="1">
    <citation type="submission" date="2020-11" db="EMBL/GenBank/DDBJ databases">
        <title>Kefir isolates.</title>
        <authorList>
            <person name="Marcisauskas S."/>
            <person name="Kim Y."/>
            <person name="Blasche S."/>
        </authorList>
    </citation>
    <scope>NUCLEOTIDE SEQUENCE</scope>
    <source>
        <strain evidence="7">Olga-1</strain>
    </source>
</reference>
<keyword evidence="2 5" id="KW-0812">Transmembrane</keyword>
<feature type="transmembrane region" description="Helical" evidence="5">
    <location>
        <begin position="58"/>
        <end position="83"/>
    </location>
</feature>
<dbReference type="EMBL" id="PUHW01000408">
    <property type="protein sequence ID" value="KAG0686681.1"/>
    <property type="molecule type" value="Genomic_DNA"/>
</dbReference>
<dbReference type="InterPro" id="IPR050186">
    <property type="entry name" value="TPT_transporter"/>
</dbReference>
<dbReference type="InterPro" id="IPR004853">
    <property type="entry name" value="Sugar_P_trans_dom"/>
</dbReference>
<evidence type="ECO:0000259" key="6">
    <source>
        <dbReference type="Pfam" id="PF03151"/>
    </source>
</evidence>
<feature type="transmembrane region" description="Helical" evidence="5">
    <location>
        <begin position="182"/>
        <end position="201"/>
    </location>
</feature>
<dbReference type="OrthoDB" id="18894at2759"/>
<feature type="transmembrane region" description="Helical" evidence="5">
    <location>
        <begin position="154"/>
        <end position="175"/>
    </location>
</feature>
<proteinExistence type="predicted"/>
<protein>
    <submittedName>
        <fullName evidence="7">Triose-phosphate Transporter</fullName>
    </submittedName>
</protein>
<keyword evidence="3 5" id="KW-1133">Transmembrane helix</keyword>
<gene>
    <name evidence="7" type="primary">CAS42</name>
    <name evidence="7" type="ORF">C6P40_003578</name>
</gene>
<evidence type="ECO:0000256" key="3">
    <source>
        <dbReference type="ARBA" id="ARBA00022989"/>
    </source>
</evidence>
<dbReference type="GO" id="GO:0016020">
    <property type="term" value="C:membrane"/>
    <property type="evidence" value="ECO:0007669"/>
    <property type="project" value="UniProtKB-SubCell"/>
</dbReference>
<evidence type="ECO:0000256" key="4">
    <source>
        <dbReference type="ARBA" id="ARBA00023136"/>
    </source>
</evidence>
<feature type="transmembrane region" description="Helical" evidence="5">
    <location>
        <begin position="340"/>
        <end position="359"/>
    </location>
</feature>
<keyword evidence="8" id="KW-1185">Reference proteome</keyword>
<feature type="transmembrane region" description="Helical" evidence="5">
    <location>
        <begin position="267"/>
        <end position="288"/>
    </location>
</feature>
<feature type="transmembrane region" description="Helical" evidence="5">
    <location>
        <begin position="26"/>
        <end position="46"/>
    </location>
</feature>